<reference evidence="10" key="1">
    <citation type="submission" date="2017-04" db="EMBL/GenBank/DDBJ databases">
        <authorList>
            <person name="Varghese N."/>
            <person name="Submissions S."/>
        </authorList>
    </citation>
    <scope>NUCLEOTIDE SEQUENCE [LARGE SCALE GENOMIC DNA]</scope>
    <source>
        <strain evidence="10">USBA 82</strain>
    </source>
</reference>
<feature type="transmembrane region" description="Helical" evidence="7">
    <location>
        <begin position="109"/>
        <end position="125"/>
    </location>
</feature>
<evidence type="ECO:0000256" key="5">
    <source>
        <dbReference type="ARBA" id="ARBA00023136"/>
    </source>
</evidence>
<feature type="transmembrane region" description="Helical" evidence="7">
    <location>
        <begin position="170"/>
        <end position="196"/>
    </location>
</feature>
<feature type="transmembrane region" description="Helical" evidence="7">
    <location>
        <begin position="45"/>
        <end position="64"/>
    </location>
</feature>
<evidence type="ECO:0000259" key="8">
    <source>
        <dbReference type="Pfam" id="PF01895"/>
    </source>
</evidence>
<feature type="transmembrane region" description="Helical" evidence="7">
    <location>
        <begin position="242"/>
        <end position="259"/>
    </location>
</feature>
<keyword evidence="2" id="KW-1003">Cell membrane</keyword>
<dbReference type="GO" id="GO:0005886">
    <property type="term" value="C:plasma membrane"/>
    <property type="evidence" value="ECO:0007669"/>
    <property type="project" value="UniProtKB-SubCell"/>
</dbReference>
<dbReference type="GO" id="GO:0005436">
    <property type="term" value="F:sodium:phosphate symporter activity"/>
    <property type="evidence" value="ECO:0007669"/>
    <property type="project" value="InterPro"/>
</dbReference>
<dbReference type="SUPFAM" id="SSF109755">
    <property type="entry name" value="PhoU-like"/>
    <property type="match status" value="1"/>
</dbReference>
<dbReference type="GO" id="GO:0044341">
    <property type="term" value="P:sodium-dependent phosphate transport"/>
    <property type="evidence" value="ECO:0007669"/>
    <property type="project" value="InterPro"/>
</dbReference>
<dbReference type="NCBIfam" id="NF037997">
    <property type="entry name" value="Na_Pi_symport"/>
    <property type="match status" value="1"/>
</dbReference>
<keyword evidence="10" id="KW-1185">Reference proteome</keyword>
<dbReference type="InterPro" id="IPR003841">
    <property type="entry name" value="Na/Pi_transpt"/>
</dbReference>
<evidence type="ECO:0000313" key="9">
    <source>
        <dbReference type="EMBL" id="SMG15818.1"/>
    </source>
</evidence>
<evidence type="ECO:0000256" key="4">
    <source>
        <dbReference type="ARBA" id="ARBA00022989"/>
    </source>
</evidence>
<feature type="coiled-coil region" evidence="6">
    <location>
        <begin position="466"/>
        <end position="493"/>
    </location>
</feature>
<dbReference type="EMBL" id="FXBB01000003">
    <property type="protein sequence ID" value="SMG15818.1"/>
    <property type="molecule type" value="Genomic_DNA"/>
</dbReference>
<dbReference type="InterPro" id="IPR026022">
    <property type="entry name" value="PhoU_dom"/>
</dbReference>
<evidence type="ECO:0000256" key="2">
    <source>
        <dbReference type="ARBA" id="ARBA00022475"/>
    </source>
</evidence>
<comment type="subcellular location">
    <subcellularLocation>
        <location evidence="1">Cell membrane</location>
        <topology evidence="1">Multi-pass membrane protein</topology>
    </subcellularLocation>
</comment>
<dbReference type="PANTHER" id="PTHR10010">
    <property type="entry name" value="SOLUTE CARRIER FAMILY 34 SODIUM PHOSPHATE , MEMBER 2-RELATED"/>
    <property type="match status" value="1"/>
</dbReference>
<feature type="transmembrane region" description="Helical" evidence="7">
    <location>
        <begin position="131"/>
        <end position="149"/>
    </location>
</feature>
<accession>A0A1X7IMF6</accession>
<dbReference type="NCBIfam" id="TIGR00704">
    <property type="entry name" value="NaPi_cotrn_rel"/>
    <property type="match status" value="1"/>
</dbReference>
<evidence type="ECO:0000256" key="6">
    <source>
        <dbReference type="SAM" id="Coils"/>
    </source>
</evidence>
<protein>
    <submittedName>
        <fullName evidence="9">Phosphate:Na+ symporter</fullName>
    </submittedName>
</protein>
<evidence type="ECO:0000313" key="10">
    <source>
        <dbReference type="Proteomes" id="UP000193355"/>
    </source>
</evidence>
<feature type="domain" description="PhoU" evidence="8">
    <location>
        <begin position="444"/>
        <end position="528"/>
    </location>
</feature>
<keyword evidence="6" id="KW-0175">Coiled coil</keyword>
<keyword evidence="5 7" id="KW-0472">Membrane</keyword>
<feature type="domain" description="PhoU" evidence="8">
    <location>
        <begin position="339"/>
        <end position="423"/>
    </location>
</feature>
<dbReference type="OrthoDB" id="9763003at2"/>
<dbReference type="PANTHER" id="PTHR10010:SF46">
    <property type="entry name" value="SODIUM-DEPENDENT PHOSPHATE TRANSPORT PROTEIN 2B"/>
    <property type="match status" value="1"/>
</dbReference>
<name>A0A1X7IMF6_9BACT</name>
<gene>
    <name evidence="9" type="ORF">SAMN06275492_10368</name>
</gene>
<dbReference type="InterPro" id="IPR038078">
    <property type="entry name" value="PhoU-like_sf"/>
</dbReference>
<dbReference type="Gene3D" id="1.20.58.220">
    <property type="entry name" value="Phosphate transport system protein phou homolog 2, domain 2"/>
    <property type="match status" value="1"/>
</dbReference>
<sequence>MSMANFFQILGGLGLFIYGIKLMSDSLQDLAGDRLRQLISSLTSTPVKGVLIGTLVTILIQSSSGTTVMAVSFVQAGLMTLKQAVGVIMGANVGTTVTAQMIAFKIKDFALPIVGIGMILAVFGKTKKQKYLGNGMVGFGLLFLGMTNMEQSMSFLRGRKDIFLAFGHNPLLGILAGTGLTMLVQSSSATIGLTIAMAVQGLLPLDSAIPILMGDNLGTTITAILASLGASRSAKQAAAGHVLFNLIGVCIFLAAMPLYKHIVVSTSGDIARQIANAHTIFNVTNTLIFLPFTSAFVALIRKIIPSDVDEQLSGPQYLDPKLLSASPAAAADAVRKEVLRLGHITLTMLEDVRKGFVNNDPKMIQQVNQTEKIVNEMTHRIAAYASELWERHISSDLSQVLSSYINGLGDIERIGDHAQNLIEMYEFKLEHKLSFSGTGMTEFLEMYGLVHRSLTLSLEAVEEEDLAKAHEVIDVLEEQVDDMEQKLRKNHIHRLNEGNCTPSAGVVFIDILSNFERIGDHAHNLALIVKDMKRLHKKGV</sequence>
<dbReference type="InterPro" id="IPR004633">
    <property type="entry name" value="NaPi_cotrn-rel/YqeW-like"/>
</dbReference>
<proteinExistence type="predicted"/>
<organism evidence="9 10">
    <name type="scientific">Dethiosulfovibrio salsuginis</name>
    <dbReference type="NCBI Taxonomy" id="561720"/>
    <lineage>
        <taxon>Bacteria</taxon>
        <taxon>Thermotogati</taxon>
        <taxon>Synergistota</taxon>
        <taxon>Synergistia</taxon>
        <taxon>Synergistales</taxon>
        <taxon>Dethiosulfovibrionaceae</taxon>
        <taxon>Dethiosulfovibrio</taxon>
    </lineage>
</organism>
<dbReference type="Pfam" id="PF01895">
    <property type="entry name" value="PhoU"/>
    <property type="match status" value="2"/>
</dbReference>
<evidence type="ECO:0000256" key="1">
    <source>
        <dbReference type="ARBA" id="ARBA00004651"/>
    </source>
</evidence>
<keyword evidence="4 7" id="KW-1133">Transmembrane helix</keyword>
<keyword evidence="3 7" id="KW-0812">Transmembrane</keyword>
<evidence type="ECO:0000256" key="3">
    <source>
        <dbReference type="ARBA" id="ARBA00022692"/>
    </source>
</evidence>
<dbReference type="Proteomes" id="UP000193355">
    <property type="component" value="Unassembled WGS sequence"/>
</dbReference>
<dbReference type="STRING" id="561720.SAMN06275492_10368"/>
<feature type="transmembrane region" description="Helical" evidence="7">
    <location>
        <begin position="279"/>
        <end position="300"/>
    </location>
</feature>
<feature type="transmembrane region" description="Helical" evidence="7">
    <location>
        <begin position="6"/>
        <end position="24"/>
    </location>
</feature>
<dbReference type="AlphaFoldDB" id="A0A1X7IMF6"/>
<evidence type="ECO:0000256" key="7">
    <source>
        <dbReference type="SAM" id="Phobius"/>
    </source>
</evidence>
<feature type="transmembrane region" description="Helical" evidence="7">
    <location>
        <begin position="84"/>
        <end position="102"/>
    </location>
</feature>
<dbReference type="Pfam" id="PF02690">
    <property type="entry name" value="Na_Pi_cotrans"/>
    <property type="match status" value="2"/>
</dbReference>